<evidence type="ECO:0000256" key="1">
    <source>
        <dbReference type="ARBA" id="ARBA00022448"/>
    </source>
</evidence>
<proteinExistence type="predicted"/>
<reference evidence="5 6" key="1">
    <citation type="submission" date="2021-03" db="EMBL/GenBank/DDBJ databases">
        <title>Genomic Encyclopedia of Type Strains, Phase IV (KMG-IV): sequencing the most valuable type-strain genomes for metagenomic binning, comparative biology and taxonomic classification.</title>
        <authorList>
            <person name="Goeker M."/>
        </authorList>
    </citation>
    <scope>NUCLEOTIDE SEQUENCE [LARGE SCALE GENOMIC DNA]</scope>
    <source>
        <strain evidence="5 6">DSM 101953</strain>
    </source>
</reference>
<dbReference type="PANTHER" id="PTHR42711">
    <property type="entry name" value="ABC TRANSPORTER ATP-BINDING PROTEIN"/>
    <property type="match status" value="1"/>
</dbReference>
<keyword evidence="3 5" id="KW-0067">ATP-binding</keyword>
<dbReference type="EMBL" id="JAGGLV010000005">
    <property type="protein sequence ID" value="MBP2111977.1"/>
    <property type="molecule type" value="Genomic_DNA"/>
</dbReference>
<dbReference type="InterPro" id="IPR003593">
    <property type="entry name" value="AAA+_ATPase"/>
</dbReference>
<gene>
    <name evidence="5" type="ORF">J2Z70_002118</name>
</gene>
<evidence type="ECO:0000256" key="2">
    <source>
        <dbReference type="ARBA" id="ARBA00022741"/>
    </source>
</evidence>
<dbReference type="GO" id="GO:0005524">
    <property type="term" value="F:ATP binding"/>
    <property type="evidence" value="ECO:0007669"/>
    <property type="project" value="UniProtKB-KW"/>
</dbReference>
<keyword evidence="1" id="KW-0813">Transport</keyword>
<evidence type="ECO:0000259" key="4">
    <source>
        <dbReference type="PROSITE" id="PS50893"/>
    </source>
</evidence>
<evidence type="ECO:0000313" key="5">
    <source>
        <dbReference type="EMBL" id="MBP2111977.1"/>
    </source>
</evidence>
<evidence type="ECO:0000256" key="3">
    <source>
        <dbReference type="ARBA" id="ARBA00022840"/>
    </source>
</evidence>
<keyword evidence="2" id="KW-0547">Nucleotide-binding</keyword>
<dbReference type="PROSITE" id="PS50893">
    <property type="entry name" value="ABC_TRANSPORTER_2"/>
    <property type="match status" value="1"/>
</dbReference>
<evidence type="ECO:0000313" key="6">
    <source>
        <dbReference type="Proteomes" id="UP000773462"/>
    </source>
</evidence>
<dbReference type="InterPro" id="IPR050763">
    <property type="entry name" value="ABC_transporter_ATP-binding"/>
</dbReference>
<comment type="caution">
    <text evidence="5">The sequence shown here is derived from an EMBL/GenBank/DDBJ whole genome shotgun (WGS) entry which is preliminary data.</text>
</comment>
<dbReference type="InterPro" id="IPR003439">
    <property type="entry name" value="ABC_transporter-like_ATP-bd"/>
</dbReference>
<dbReference type="CDD" id="cd03230">
    <property type="entry name" value="ABC_DR_subfamily_A"/>
    <property type="match status" value="1"/>
</dbReference>
<dbReference type="SMART" id="SM00382">
    <property type="entry name" value="AAA"/>
    <property type="match status" value="1"/>
</dbReference>
<organism evidence="5 6">
    <name type="scientific">Paenibacillus silagei</name>
    <dbReference type="NCBI Taxonomy" id="1670801"/>
    <lineage>
        <taxon>Bacteria</taxon>
        <taxon>Bacillati</taxon>
        <taxon>Bacillota</taxon>
        <taxon>Bacilli</taxon>
        <taxon>Bacillales</taxon>
        <taxon>Paenibacillaceae</taxon>
        <taxon>Paenibacillus</taxon>
    </lineage>
</organism>
<dbReference type="Proteomes" id="UP000773462">
    <property type="component" value="Unassembled WGS sequence"/>
</dbReference>
<dbReference type="Gene3D" id="3.40.50.300">
    <property type="entry name" value="P-loop containing nucleotide triphosphate hydrolases"/>
    <property type="match status" value="1"/>
</dbReference>
<dbReference type="PROSITE" id="PS00211">
    <property type="entry name" value="ABC_TRANSPORTER_1"/>
    <property type="match status" value="1"/>
</dbReference>
<dbReference type="SUPFAM" id="SSF52540">
    <property type="entry name" value="P-loop containing nucleoside triphosphate hydrolases"/>
    <property type="match status" value="1"/>
</dbReference>
<dbReference type="PANTHER" id="PTHR42711:SF17">
    <property type="entry name" value="ABC TRANSPORTER ATP-BINDING PROTEIN"/>
    <property type="match status" value="1"/>
</dbReference>
<keyword evidence="6" id="KW-1185">Reference proteome</keyword>
<name>A0ABS4NPI0_9BACL</name>
<dbReference type="Pfam" id="PF00005">
    <property type="entry name" value="ABC_tran"/>
    <property type="match status" value="1"/>
</dbReference>
<accession>A0ABS4NPI0</accession>
<feature type="domain" description="ABC transporter" evidence="4">
    <location>
        <begin position="3"/>
        <end position="220"/>
    </location>
</feature>
<dbReference type="InterPro" id="IPR017871">
    <property type="entry name" value="ABC_transporter-like_CS"/>
</dbReference>
<protein>
    <submittedName>
        <fullName evidence="5">ABC-2 type transport system ATP-binding protein</fullName>
    </submittedName>
</protein>
<sequence>MLLKLEAVEKRFKDKQVLAGVSFDVAEGESIALIGPNGAGKTTMIRSILGLTSIDAGVIERHFDNHKDVGMMLQKDLFPDGLRVKELIELHKSYSKSKVDTNELLKAGDLVQETRSMVQSLSGGQKRRLSFALSLVANPKLLFLDEPTVGMDVTACRMFWSKIKELQGQGKSIFVTSHHLDELNDFCRRFIFLKEGKVAAVVSKEDLNAQKILVVHPAQAEEAEELQRRFGGLVEDGRLYVFHPAEQSRLVDVLKERQIPYEERLKEVKDCYREIYDHYEEGVMQA</sequence>
<dbReference type="RefSeq" id="WP_209872394.1">
    <property type="nucleotide sequence ID" value="NZ_JAGGLV010000005.1"/>
</dbReference>
<dbReference type="InterPro" id="IPR027417">
    <property type="entry name" value="P-loop_NTPase"/>
</dbReference>